<dbReference type="Proteomes" id="UP000030655">
    <property type="component" value="Unassembled WGS sequence"/>
</dbReference>
<dbReference type="Pfam" id="PF12762">
    <property type="entry name" value="DDE_Tnp_IS1595"/>
    <property type="match status" value="1"/>
</dbReference>
<reference evidence="3" key="1">
    <citation type="submission" date="2013-02" db="EMBL/GenBank/DDBJ databases">
        <authorList>
            <consortium name="The Broad Institute Genome Sequencing Platform"/>
            <person name="Cuomo C."/>
            <person name="Becnel J."/>
            <person name="Sanscrainte N."/>
            <person name="Walker B."/>
            <person name="Young S.K."/>
            <person name="Zeng Q."/>
            <person name="Gargeya S."/>
            <person name="Fitzgerald M."/>
            <person name="Haas B."/>
            <person name="Abouelleil A."/>
            <person name="Alvarado L."/>
            <person name="Arachchi H.M."/>
            <person name="Berlin A.M."/>
            <person name="Chapman S.B."/>
            <person name="Dewar J."/>
            <person name="Goldberg J."/>
            <person name="Griggs A."/>
            <person name="Gujja S."/>
            <person name="Hansen M."/>
            <person name="Howarth C."/>
            <person name="Imamovic A."/>
            <person name="Larimer J."/>
            <person name="McCowan C."/>
            <person name="Murphy C."/>
            <person name="Neiman D."/>
            <person name="Pearson M."/>
            <person name="Priest M."/>
            <person name="Roberts A."/>
            <person name="Saif S."/>
            <person name="Shea T."/>
            <person name="Sisk P."/>
            <person name="Sykes S."/>
            <person name="Wortman J."/>
            <person name="Nusbaum C."/>
            <person name="Birren B."/>
        </authorList>
    </citation>
    <scope>NUCLEOTIDE SEQUENCE [LARGE SCALE GENOMIC DNA]</scope>
    <source>
        <strain evidence="3">PRA339</strain>
    </source>
</reference>
<protein>
    <recommendedName>
        <fullName evidence="1">ISXO2-like transposase domain-containing protein</fullName>
    </recommendedName>
</protein>
<name>A0A059EVQ6_9MICR</name>
<dbReference type="HOGENOM" id="CLU_044348_8_0_1"/>
<dbReference type="OrthoDB" id="10052789at2759"/>
<keyword evidence="3" id="KW-1185">Reference proteome</keyword>
<dbReference type="InterPro" id="IPR024445">
    <property type="entry name" value="Tnp_ISXO2-like"/>
</dbReference>
<organism evidence="2 3">
    <name type="scientific">Anncaliia algerae PRA339</name>
    <dbReference type="NCBI Taxonomy" id="1288291"/>
    <lineage>
        <taxon>Eukaryota</taxon>
        <taxon>Fungi</taxon>
        <taxon>Fungi incertae sedis</taxon>
        <taxon>Microsporidia</taxon>
        <taxon>Tubulinosematoidea</taxon>
        <taxon>Tubulinosematidae</taxon>
        <taxon>Anncaliia</taxon>
    </lineage>
</organism>
<gene>
    <name evidence="2" type="ORF">H312_03543</name>
</gene>
<dbReference type="VEuPathDB" id="MicrosporidiaDB:H312_03543"/>
<feature type="domain" description="ISXO2-like transposase" evidence="1">
    <location>
        <begin position="4"/>
        <end position="132"/>
    </location>
</feature>
<dbReference type="PANTHER" id="PTHR47163:SF2">
    <property type="entry name" value="SI:DKEY-17M8.2"/>
    <property type="match status" value="1"/>
</dbReference>
<dbReference type="PANTHER" id="PTHR47163">
    <property type="entry name" value="DDE_TNP_IS1595 DOMAIN-CONTAINING PROTEIN"/>
    <property type="match status" value="1"/>
</dbReference>
<accession>A0A059EVQ6</accession>
<dbReference type="InterPro" id="IPR053164">
    <property type="entry name" value="IS1016-like_transposase"/>
</dbReference>
<sequence length="149" mass="17188">MNYKCKSHRGRSPNNKTDALSIVECNNGILRAFACIIPNKESNTILPIISNQVASGSIIWTDEHRSYSRLSQKGFIHGTVCQKYEFVEKNNGINTHTVEIYHNCIKEIIKKQRGVTTEKREEFLKEFLFFFNNGKNVFEVGINLLKINY</sequence>
<dbReference type="NCBIfam" id="NF033547">
    <property type="entry name" value="transpos_IS1595"/>
    <property type="match status" value="1"/>
</dbReference>
<dbReference type="EMBL" id="KK365393">
    <property type="protein sequence ID" value="KCZ79073.1"/>
    <property type="molecule type" value="Genomic_DNA"/>
</dbReference>
<evidence type="ECO:0000313" key="2">
    <source>
        <dbReference type="EMBL" id="KCZ79073.1"/>
    </source>
</evidence>
<dbReference type="SMART" id="SM01126">
    <property type="entry name" value="DDE_Tnp_IS1595"/>
    <property type="match status" value="1"/>
</dbReference>
<reference evidence="2 3" key="2">
    <citation type="submission" date="2014-03" db="EMBL/GenBank/DDBJ databases">
        <title>The Genome Sequence of Anncaliia algerae insect isolate PRA339.</title>
        <authorList>
            <consortium name="The Broad Institute Genome Sequencing Platform"/>
            <consortium name="The Broad Institute Genome Sequencing Center for Infectious Disease"/>
            <person name="Cuomo C."/>
            <person name="Becnel J."/>
            <person name="Sanscrainte N."/>
            <person name="Walker B."/>
            <person name="Young S.K."/>
            <person name="Zeng Q."/>
            <person name="Gargeya S."/>
            <person name="Fitzgerald M."/>
            <person name="Haas B."/>
            <person name="Abouelleil A."/>
            <person name="Alvarado L."/>
            <person name="Arachchi H.M."/>
            <person name="Berlin A.M."/>
            <person name="Chapman S.B."/>
            <person name="Dewar J."/>
            <person name="Goldberg J."/>
            <person name="Griggs A."/>
            <person name="Gujja S."/>
            <person name="Hansen M."/>
            <person name="Howarth C."/>
            <person name="Imamovic A."/>
            <person name="Larimer J."/>
            <person name="McCowan C."/>
            <person name="Murphy C."/>
            <person name="Neiman D."/>
            <person name="Pearson M."/>
            <person name="Priest M."/>
            <person name="Roberts A."/>
            <person name="Saif S."/>
            <person name="Shea T."/>
            <person name="Sisk P."/>
            <person name="Sykes S."/>
            <person name="Wortman J."/>
            <person name="Nusbaum C."/>
            <person name="Birren B."/>
        </authorList>
    </citation>
    <scope>NUCLEOTIDE SEQUENCE [LARGE SCALE GENOMIC DNA]</scope>
    <source>
        <strain evidence="2 3">PRA339</strain>
    </source>
</reference>
<evidence type="ECO:0000259" key="1">
    <source>
        <dbReference type="SMART" id="SM01126"/>
    </source>
</evidence>
<evidence type="ECO:0000313" key="3">
    <source>
        <dbReference type="Proteomes" id="UP000030655"/>
    </source>
</evidence>
<proteinExistence type="predicted"/>
<dbReference type="AlphaFoldDB" id="A0A059EVQ6"/>